<feature type="chain" id="PRO_5046742294" description="Gingipain domain-containing protein" evidence="3">
    <location>
        <begin position="23"/>
        <end position="502"/>
    </location>
</feature>
<keyword evidence="1" id="KW-0677">Repeat</keyword>
<dbReference type="Proteomes" id="UP001652395">
    <property type="component" value="Unassembled WGS sequence"/>
</dbReference>
<evidence type="ECO:0000256" key="3">
    <source>
        <dbReference type="SAM" id="SignalP"/>
    </source>
</evidence>
<evidence type="ECO:0000313" key="5">
    <source>
        <dbReference type="Proteomes" id="UP001652395"/>
    </source>
</evidence>
<name>A0ABT2UVH2_9FIRM</name>
<dbReference type="InterPro" id="IPR018337">
    <property type="entry name" value="Cell_wall/Cho-bd_repeat"/>
</dbReference>
<evidence type="ECO:0008006" key="6">
    <source>
        <dbReference type="Google" id="ProtNLM"/>
    </source>
</evidence>
<reference evidence="4 5" key="1">
    <citation type="journal article" date="2021" name="ISME Commun">
        <title>Automated analysis of genomic sequences facilitates high-throughput and comprehensive description of bacteria.</title>
        <authorList>
            <person name="Hitch T.C.A."/>
        </authorList>
    </citation>
    <scope>NUCLEOTIDE SEQUENCE [LARGE SCALE GENOMIC DNA]</scope>
    <source>
        <strain evidence="5">f_CCE</strain>
    </source>
</reference>
<keyword evidence="5" id="KW-1185">Reference proteome</keyword>
<dbReference type="EMBL" id="JAOQJF010000002">
    <property type="protein sequence ID" value="MCU6798630.1"/>
    <property type="molecule type" value="Genomic_DNA"/>
</dbReference>
<gene>
    <name evidence="4" type="ORF">OCV69_01515</name>
</gene>
<dbReference type="SUPFAM" id="SSF69360">
    <property type="entry name" value="Cell wall binding repeat"/>
    <property type="match status" value="1"/>
</dbReference>
<evidence type="ECO:0000256" key="1">
    <source>
        <dbReference type="ARBA" id="ARBA00022737"/>
    </source>
</evidence>
<protein>
    <recommendedName>
        <fullName evidence="6">Gingipain domain-containing protein</fullName>
    </recommendedName>
</protein>
<feature type="repeat" description="Cell wall-binding" evidence="2">
    <location>
        <begin position="73"/>
        <end position="92"/>
    </location>
</feature>
<proteinExistence type="predicted"/>
<dbReference type="PROSITE" id="PS51170">
    <property type="entry name" value="CW"/>
    <property type="match status" value="1"/>
</dbReference>
<dbReference type="Pfam" id="PF19127">
    <property type="entry name" value="Choline_bind_3"/>
    <property type="match status" value="1"/>
</dbReference>
<dbReference type="Gene3D" id="2.10.270.10">
    <property type="entry name" value="Cholin Binding"/>
    <property type="match status" value="1"/>
</dbReference>
<organism evidence="4 5">
    <name type="scientific">Alitiscatomonas aceti</name>
    <dbReference type="NCBI Taxonomy" id="2981724"/>
    <lineage>
        <taxon>Bacteria</taxon>
        <taxon>Bacillati</taxon>
        <taxon>Bacillota</taxon>
        <taxon>Clostridia</taxon>
        <taxon>Lachnospirales</taxon>
        <taxon>Lachnospiraceae</taxon>
        <taxon>Alitiscatomonas</taxon>
    </lineage>
</organism>
<dbReference type="RefSeq" id="WP_158357086.1">
    <property type="nucleotide sequence ID" value="NZ_JAOQJF010000002.1"/>
</dbReference>
<sequence length="502" mass="56007">MKRVIRIAIVCIAASCTISAMGAIRIPNTDIEINEIVTSSTPQALIKAANAEGTWKKDEIGWWWEYPDGTFAKNTWEYIENHWYYFNHDGYMYVGWRYINNNWYYLNPGDISELPFGAMATGWQSIHSANYGKSFDYYLGPDGNLLDSPSERFISYGHDYTLDGDVKEINTMARAEEVADILTNLYGLKGDLRTNKVASDVFNIDGNIPDGKTYLNTGLFVHNGHGGQGCAIFRSHTALSGRLTGVDANDYSCTKIEGNDMNNCKIALFFSCSTGVPGTDENGNPGKGDLLSICQDAGVLGVFGFTNPVLHDSDNVFGPALVRELGRGATLTEAAVVAQESVPLYDACRNYRILGGDTKFIISNEDQKTNTSMEFLDEDMYMLYDSKYGYDSFVKVIDGIMTSDYYVTNARGDVIFSRNKIMKDSVDSIVSSINSMENIKKYSINKDFEDGFDVYEKIDGETRLLRIVYSETINNDIVTLEAFVTDLQTGESIPYSKILESY</sequence>
<evidence type="ECO:0000313" key="4">
    <source>
        <dbReference type="EMBL" id="MCU6798630.1"/>
    </source>
</evidence>
<keyword evidence="3" id="KW-0732">Signal</keyword>
<feature type="signal peptide" evidence="3">
    <location>
        <begin position="1"/>
        <end position="22"/>
    </location>
</feature>
<comment type="caution">
    <text evidence="4">The sequence shown here is derived from an EMBL/GenBank/DDBJ whole genome shotgun (WGS) entry which is preliminary data.</text>
</comment>
<evidence type="ECO:0000256" key="2">
    <source>
        <dbReference type="PROSITE-ProRule" id="PRU00591"/>
    </source>
</evidence>
<accession>A0ABT2UVH2</accession>